<organism evidence="2 3">
    <name type="scientific">Plakobranchus ocellatus</name>
    <dbReference type="NCBI Taxonomy" id="259542"/>
    <lineage>
        <taxon>Eukaryota</taxon>
        <taxon>Metazoa</taxon>
        <taxon>Spiralia</taxon>
        <taxon>Lophotrochozoa</taxon>
        <taxon>Mollusca</taxon>
        <taxon>Gastropoda</taxon>
        <taxon>Heterobranchia</taxon>
        <taxon>Euthyneura</taxon>
        <taxon>Panpulmonata</taxon>
        <taxon>Sacoglossa</taxon>
        <taxon>Placobranchoidea</taxon>
        <taxon>Plakobranchidae</taxon>
        <taxon>Plakobranchus</taxon>
    </lineage>
</organism>
<proteinExistence type="predicted"/>
<reference evidence="2 3" key="1">
    <citation type="journal article" date="2021" name="Elife">
        <title>Chloroplast acquisition without the gene transfer in kleptoplastic sea slugs, Plakobranchus ocellatus.</title>
        <authorList>
            <person name="Maeda T."/>
            <person name="Takahashi S."/>
            <person name="Yoshida T."/>
            <person name="Shimamura S."/>
            <person name="Takaki Y."/>
            <person name="Nagai Y."/>
            <person name="Toyoda A."/>
            <person name="Suzuki Y."/>
            <person name="Arimoto A."/>
            <person name="Ishii H."/>
            <person name="Satoh N."/>
            <person name="Nishiyama T."/>
            <person name="Hasebe M."/>
            <person name="Maruyama T."/>
            <person name="Minagawa J."/>
            <person name="Obokata J."/>
            <person name="Shigenobu S."/>
        </authorList>
    </citation>
    <scope>NUCLEOTIDE SEQUENCE [LARGE SCALE GENOMIC DNA]</scope>
</reference>
<evidence type="ECO:0000313" key="3">
    <source>
        <dbReference type="Proteomes" id="UP000735302"/>
    </source>
</evidence>
<protein>
    <submittedName>
        <fullName evidence="2">Uncharacterized protein</fullName>
    </submittedName>
</protein>
<dbReference type="Proteomes" id="UP000735302">
    <property type="component" value="Unassembled WGS sequence"/>
</dbReference>
<accession>A0AAV4DA55</accession>
<keyword evidence="1" id="KW-0812">Transmembrane</keyword>
<evidence type="ECO:0000313" key="2">
    <source>
        <dbReference type="EMBL" id="GFO41082.1"/>
    </source>
</evidence>
<sequence length="162" mass="18281">MPAHNNTISGFHALVGPKVLGRRARIRDIRASKRAGNYALVSADLRADSLGIIPQTPQVENRKRDWFLVLCPPHDDLRGKASVRPEHRWQGSSLIQMMIMVMTTTILMMMIDDDDDDDDDDDNDIDNDDNDDDVTMIMIICKEEIMPADTMLLTLCFPAVVL</sequence>
<dbReference type="AlphaFoldDB" id="A0AAV4DA55"/>
<evidence type="ECO:0000256" key="1">
    <source>
        <dbReference type="SAM" id="Phobius"/>
    </source>
</evidence>
<keyword evidence="3" id="KW-1185">Reference proteome</keyword>
<feature type="transmembrane region" description="Helical" evidence="1">
    <location>
        <begin position="94"/>
        <end position="111"/>
    </location>
</feature>
<keyword evidence="1" id="KW-0472">Membrane</keyword>
<keyword evidence="1" id="KW-1133">Transmembrane helix</keyword>
<dbReference type="EMBL" id="BLXT01007665">
    <property type="protein sequence ID" value="GFO41082.1"/>
    <property type="molecule type" value="Genomic_DNA"/>
</dbReference>
<gene>
    <name evidence="2" type="ORF">PoB_006758700</name>
</gene>
<comment type="caution">
    <text evidence="2">The sequence shown here is derived from an EMBL/GenBank/DDBJ whole genome shotgun (WGS) entry which is preliminary data.</text>
</comment>
<name>A0AAV4DA55_9GAST</name>